<protein>
    <recommendedName>
        <fullName evidence="6 7">50S ribosomal protein L3</fullName>
    </recommendedName>
</protein>
<reference evidence="9" key="1">
    <citation type="submission" date="2020-11" db="EMBL/GenBank/DDBJ databases">
        <title>Connecting structure to function with the recovery of over 1000 high-quality activated sludge metagenome-assembled genomes encoding full-length rRNA genes using long-read sequencing.</title>
        <authorList>
            <person name="Singleton C.M."/>
            <person name="Petriglieri F."/>
            <person name="Kristensen J.M."/>
            <person name="Kirkegaard R.H."/>
            <person name="Michaelsen T.Y."/>
            <person name="Andersen M.H."/>
            <person name="Karst S.M."/>
            <person name="Dueholm M.S."/>
            <person name="Nielsen P.H."/>
            <person name="Albertsen M."/>
        </authorList>
    </citation>
    <scope>NUCLEOTIDE SEQUENCE</scope>
    <source>
        <strain evidence="9">Fred_18-Q3-R57-64_BAT3C.431</strain>
    </source>
</reference>
<feature type="compositionally biased region" description="Basic residues" evidence="8">
    <location>
        <begin position="1"/>
        <end position="20"/>
    </location>
</feature>
<dbReference type="InterPro" id="IPR044892">
    <property type="entry name" value="Ribosomal_L3_dom_3_arc_sf"/>
</dbReference>
<dbReference type="InterPro" id="IPR000597">
    <property type="entry name" value="Ribosomal_uL3"/>
</dbReference>
<keyword evidence="5" id="KW-0687">Ribonucleoprotein</keyword>
<evidence type="ECO:0000256" key="5">
    <source>
        <dbReference type="ARBA" id="ARBA00023274"/>
    </source>
</evidence>
<dbReference type="GO" id="GO:0019843">
    <property type="term" value="F:rRNA binding"/>
    <property type="evidence" value="ECO:0007669"/>
    <property type="project" value="UniProtKB-KW"/>
</dbReference>
<organism evidence="9">
    <name type="scientific">Candidatus Iainarchaeum sp</name>
    <dbReference type="NCBI Taxonomy" id="3101447"/>
    <lineage>
        <taxon>Archaea</taxon>
        <taxon>Candidatus Iainarchaeota</taxon>
        <taxon>Candidatus Iainarchaeia</taxon>
        <taxon>Candidatus Iainarchaeales</taxon>
        <taxon>Candidatus Iainarchaeaceae</taxon>
        <taxon>Candidatus Iainarchaeum</taxon>
    </lineage>
</organism>
<dbReference type="PANTHER" id="PTHR11363">
    <property type="entry name" value="60S RIBOSOMAL PROTEIN L3-RELATED"/>
    <property type="match status" value="1"/>
</dbReference>
<dbReference type="Pfam" id="PF00297">
    <property type="entry name" value="Ribosomal_L3"/>
    <property type="match status" value="1"/>
</dbReference>
<dbReference type="NCBIfam" id="TIGR03626">
    <property type="entry name" value="L3_arch"/>
    <property type="match status" value="1"/>
</dbReference>
<name>A0A7T9DKJ1_9ARCH</name>
<evidence type="ECO:0000256" key="1">
    <source>
        <dbReference type="ARBA" id="ARBA00006540"/>
    </source>
</evidence>
<dbReference type="Proteomes" id="UP000596004">
    <property type="component" value="Chromosome"/>
</dbReference>
<evidence type="ECO:0000256" key="3">
    <source>
        <dbReference type="ARBA" id="ARBA00022884"/>
    </source>
</evidence>
<evidence type="ECO:0000256" key="7">
    <source>
        <dbReference type="NCBIfam" id="TIGR03626"/>
    </source>
</evidence>
<dbReference type="EMBL" id="CP064981">
    <property type="protein sequence ID" value="QQR92955.1"/>
    <property type="molecule type" value="Genomic_DNA"/>
</dbReference>
<evidence type="ECO:0000256" key="2">
    <source>
        <dbReference type="ARBA" id="ARBA00022730"/>
    </source>
</evidence>
<comment type="similarity">
    <text evidence="1">Belongs to the universal ribosomal protein uL3 family.</text>
</comment>
<keyword evidence="2" id="KW-0699">rRNA-binding</keyword>
<dbReference type="PANTHER" id="PTHR11363:SF5">
    <property type="entry name" value="LARGE RIBOSOMAL SUBUNIT PROTEIN UL3"/>
    <property type="match status" value="1"/>
</dbReference>
<gene>
    <name evidence="9" type="primary">rpl3p</name>
    <name evidence="9" type="ORF">IPJ89_01775</name>
</gene>
<dbReference type="AlphaFoldDB" id="A0A7T9DKJ1"/>
<dbReference type="GO" id="GO:0022625">
    <property type="term" value="C:cytosolic large ribosomal subunit"/>
    <property type="evidence" value="ECO:0007669"/>
    <property type="project" value="UniProtKB-UniRule"/>
</dbReference>
<dbReference type="InterPro" id="IPR045077">
    <property type="entry name" value="L3_arc_euk"/>
</dbReference>
<dbReference type="GO" id="GO:0003735">
    <property type="term" value="F:structural constituent of ribosome"/>
    <property type="evidence" value="ECO:0007669"/>
    <property type="project" value="UniProtKB-UniRule"/>
</dbReference>
<keyword evidence="3" id="KW-0694">RNA-binding</keyword>
<dbReference type="SUPFAM" id="SSF50447">
    <property type="entry name" value="Translation proteins"/>
    <property type="match status" value="1"/>
</dbReference>
<dbReference type="Gene3D" id="4.10.960.10">
    <property type="entry name" value="Ribosomal protein L3, domain 3"/>
    <property type="match status" value="1"/>
</dbReference>
<evidence type="ECO:0000256" key="6">
    <source>
        <dbReference type="ARBA" id="ARBA00035457"/>
    </source>
</evidence>
<feature type="region of interest" description="Disordered" evidence="8">
    <location>
        <begin position="1"/>
        <end position="32"/>
    </location>
</feature>
<dbReference type="Gene3D" id="2.40.30.10">
    <property type="entry name" value="Translation factors"/>
    <property type="match status" value="1"/>
</dbReference>
<dbReference type="InterPro" id="IPR019928">
    <property type="entry name" value="Ribosomal_uL3_arc"/>
</dbReference>
<evidence type="ECO:0000256" key="4">
    <source>
        <dbReference type="ARBA" id="ARBA00022980"/>
    </source>
</evidence>
<evidence type="ECO:0000256" key="8">
    <source>
        <dbReference type="SAM" id="MobiDB-lite"/>
    </source>
</evidence>
<evidence type="ECO:0000313" key="9">
    <source>
        <dbReference type="EMBL" id="QQR92955.1"/>
    </source>
</evidence>
<sequence length="346" mass="38611">MTRRHAPRRGSISHRPRVRARRETPSFSSFPQVKGPAKPLNFFGYKVAMVHLVAKSMHEKGRMQKLEMQIPTTVIECPPMHVYGVRAYAKDPYGLHAMGEVTIDKLDKHALERNQNFKKKSDHKKNTKNTRTVSTPTTLEDFVTKKAELHSIRLLVHTQPEKTNFGKKKAEMTELALSGTLDEQLNYAKEKFGKMITIHDVFKDGSLIDVKGVTRGFGFGGVVARAGVKTFRPKAKYIRTVGSISPLRPGTVQFTVARPGQLGYHNRTEFNKKILKVLNAQDAAKINPKSGFEHYGVVQNDYILVAGSVPGPIKRLIGLREPVRAEESGHYKIGPVTYVSTTGGAL</sequence>
<dbReference type="GO" id="GO:0006412">
    <property type="term" value="P:translation"/>
    <property type="evidence" value="ECO:0007669"/>
    <property type="project" value="UniProtKB-UniRule"/>
</dbReference>
<proteinExistence type="inferred from homology"/>
<dbReference type="Gene3D" id="3.30.1430.10">
    <property type="match status" value="1"/>
</dbReference>
<accession>A0A7T9DKJ1</accession>
<keyword evidence="4 9" id="KW-0689">Ribosomal protein</keyword>
<dbReference type="InterPro" id="IPR009000">
    <property type="entry name" value="Transl_B-barrel_sf"/>
</dbReference>